<dbReference type="InterPro" id="IPR035979">
    <property type="entry name" value="RBD_domain_sf"/>
</dbReference>
<accession>A0A8K0VU32</accession>
<dbReference type="PROSITE" id="PS50102">
    <property type="entry name" value="RRM"/>
    <property type="match status" value="1"/>
</dbReference>
<dbReference type="Proteomes" id="UP000813461">
    <property type="component" value="Unassembled WGS sequence"/>
</dbReference>
<dbReference type="InterPro" id="IPR012677">
    <property type="entry name" value="Nucleotide-bd_a/b_plait_sf"/>
</dbReference>
<reference evidence="4" key="1">
    <citation type="journal article" date="2021" name="Nat. Commun.">
        <title>Genetic determinants of endophytism in the Arabidopsis root mycobiome.</title>
        <authorList>
            <person name="Mesny F."/>
            <person name="Miyauchi S."/>
            <person name="Thiergart T."/>
            <person name="Pickel B."/>
            <person name="Atanasova L."/>
            <person name="Karlsson M."/>
            <person name="Huettel B."/>
            <person name="Barry K.W."/>
            <person name="Haridas S."/>
            <person name="Chen C."/>
            <person name="Bauer D."/>
            <person name="Andreopoulos W."/>
            <person name="Pangilinan J."/>
            <person name="LaButti K."/>
            <person name="Riley R."/>
            <person name="Lipzen A."/>
            <person name="Clum A."/>
            <person name="Drula E."/>
            <person name="Henrissat B."/>
            <person name="Kohler A."/>
            <person name="Grigoriev I.V."/>
            <person name="Martin F.M."/>
            <person name="Hacquard S."/>
        </authorList>
    </citation>
    <scope>NUCLEOTIDE SEQUENCE</scope>
    <source>
        <strain evidence="4">MPI-SDFR-AT-0120</strain>
    </source>
</reference>
<evidence type="ECO:0000256" key="2">
    <source>
        <dbReference type="SAM" id="MobiDB-lite"/>
    </source>
</evidence>
<dbReference type="InterPro" id="IPR000504">
    <property type="entry name" value="RRM_dom"/>
</dbReference>
<dbReference type="GO" id="GO:0003723">
    <property type="term" value="F:RNA binding"/>
    <property type="evidence" value="ECO:0007669"/>
    <property type="project" value="UniProtKB-UniRule"/>
</dbReference>
<sequence length="138" mass="15006">MPREDIKAANNDVADTESTTRSSLQPKPHVARPRTRVNAPTFSILAHRSLRPSPSRIISIHNVPIAAAEADIRALLGGLLMIEFKRRNDPDAGTPSSIVFLLFSIAKDARVALRRLNGMEVLGQVVTAEYGIAVTAEK</sequence>
<proteinExistence type="predicted"/>
<protein>
    <recommendedName>
        <fullName evidence="3">RRM domain-containing protein</fullName>
    </recommendedName>
</protein>
<organism evidence="4 5">
    <name type="scientific">Paraphoma chrysanthemicola</name>
    <dbReference type="NCBI Taxonomy" id="798071"/>
    <lineage>
        <taxon>Eukaryota</taxon>
        <taxon>Fungi</taxon>
        <taxon>Dikarya</taxon>
        <taxon>Ascomycota</taxon>
        <taxon>Pezizomycotina</taxon>
        <taxon>Dothideomycetes</taxon>
        <taxon>Pleosporomycetidae</taxon>
        <taxon>Pleosporales</taxon>
        <taxon>Pleosporineae</taxon>
        <taxon>Phaeosphaeriaceae</taxon>
        <taxon>Paraphoma</taxon>
    </lineage>
</organism>
<feature type="region of interest" description="Disordered" evidence="2">
    <location>
        <begin position="1"/>
        <end position="36"/>
    </location>
</feature>
<dbReference type="EMBL" id="JAGMVJ010000021">
    <property type="protein sequence ID" value="KAH7074070.1"/>
    <property type="molecule type" value="Genomic_DNA"/>
</dbReference>
<dbReference type="Gene3D" id="3.30.70.330">
    <property type="match status" value="1"/>
</dbReference>
<name>A0A8K0VU32_9PLEO</name>
<evidence type="ECO:0000313" key="5">
    <source>
        <dbReference type="Proteomes" id="UP000813461"/>
    </source>
</evidence>
<gene>
    <name evidence="4" type="ORF">FB567DRAFT_553564</name>
</gene>
<feature type="domain" description="RRM" evidence="3">
    <location>
        <begin position="56"/>
        <end position="133"/>
    </location>
</feature>
<feature type="compositionally biased region" description="Polar residues" evidence="2">
    <location>
        <begin position="16"/>
        <end position="25"/>
    </location>
</feature>
<keyword evidence="1" id="KW-0694">RNA-binding</keyword>
<dbReference type="AlphaFoldDB" id="A0A8K0VU32"/>
<evidence type="ECO:0000313" key="4">
    <source>
        <dbReference type="EMBL" id="KAH7074070.1"/>
    </source>
</evidence>
<evidence type="ECO:0000259" key="3">
    <source>
        <dbReference type="PROSITE" id="PS50102"/>
    </source>
</evidence>
<dbReference type="SUPFAM" id="SSF54928">
    <property type="entry name" value="RNA-binding domain, RBD"/>
    <property type="match status" value="1"/>
</dbReference>
<comment type="caution">
    <text evidence="4">The sequence shown here is derived from an EMBL/GenBank/DDBJ whole genome shotgun (WGS) entry which is preliminary data.</text>
</comment>
<evidence type="ECO:0000256" key="1">
    <source>
        <dbReference type="PROSITE-ProRule" id="PRU00176"/>
    </source>
</evidence>
<keyword evidence="5" id="KW-1185">Reference proteome</keyword>